<dbReference type="AlphaFoldDB" id="A0A4Z0GQN8"/>
<keyword evidence="1" id="KW-1133">Transmembrane helix</keyword>
<dbReference type="RefSeq" id="WP_135347904.1">
    <property type="nucleotide sequence ID" value="NZ_SRJD01000005.1"/>
</dbReference>
<dbReference type="EMBL" id="SRJD01000005">
    <property type="protein sequence ID" value="TGA98884.1"/>
    <property type="molecule type" value="Genomic_DNA"/>
</dbReference>
<reference evidence="2 3" key="1">
    <citation type="journal article" date="2015" name="Int. J. Syst. Evol. Microbiol.">
        <title>Sporolactobacillus shoreae sp. nov. and Sporolactobacillus spathodeae sp. nov., two spore-forming lactic acid bacteria isolated from tree barks in Thailand.</title>
        <authorList>
            <person name="Thamacharoensuk T."/>
            <person name="Kitahara M."/>
            <person name="Ohkuma M."/>
            <person name="Thongchul N."/>
            <person name="Tanasupawat S."/>
        </authorList>
    </citation>
    <scope>NUCLEOTIDE SEQUENCE [LARGE SCALE GENOMIC DNA]</scope>
    <source>
        <strain evidence="2 3">BK92</strain>
    </source>
</reference>
<proteinExistence type="predicted"/>
<protein>
    <submittedName>
        <fullName evidence="2">Uncharacterized protein</fullName>
    </submittedName>
</protein>
<evidence type="ECO:0000256" key="1">
    <source>
        <dbReference type="SAM" id="Phobius"/>
    </source>
</evidence>
<comment type="caution">
    <text evidence="2">The sequence shown here is derived from an EMBL/GenBank/DDBJ whole genome shotgun (WGS) entry which is preliminary data.</text>
</comment>
<gene>
    <name evidence="2" type="ORF">E4665_06030</name>
</gene>
<keyword evidence="1" id="KW-0472">Membrane</keyword>
<keyword evidence="1" id="KW-0812">Transmembrane</keyword>
<evidence type="ECO:0000313" key="3">
    <source>
        <dbReference type="Proteomes" id="UP000298347"/>
    </source>
</evidence>
<evidence type="ECO:0000313" key="2">
    <source>
        <dbReference type="EMBL" id="TGA98884.1"/>
    </source>
</evidence>
<accession>A0A4Z0GQN8</accession>
<sequence>MQAASSKKNISCYVLIVLHFLLGIGAFIGGGLLILAPDGSLLSMPLSLLKYSSFHSFLIPGTILFLVLGVYPLLVAIFLIIEKPFSAADVFNLYKETHWAWSHSLYIGFILIVWLTVEIYILQGIGIVHVIYMFLALAIQAVTLLPSVKGHYTYS</sequence>
<feature type="transmembrane region" description="Helical" evidence="1">
    <location>
        <begin position="127"/>
        <end position="148"/>
    </location>
</feature>
<dbReference type="Proteomes" id="UP000298347">
    <property type="component" value="Unassembled WGS sequence"/>
</dbReference>
<feature type="transmembrane region" description="Helical" evidence="1">
    <location>
        <begin position="101"/>
        <end position="121"/>
    </location>
</feature>
<keyword evidence="3" id="KW-1185">Reference proteome</keyword>
<feature type="transmembrane region" description="Helical" evidence="1">
    <location>
        <begin position="57"/>
        <end position="81"/>
    </location>
</feature>
<organism evidence="2 3">
    <name type="scientific">Sporolactobacillus shoreae</name>
    <dbReference type="NCBI Taxonomy" id="1465501"/>
    <lineage>
        <taxon>Bacteria</taxon>
        <taxon>Bacillati</taxon>
        <taxon>Bacillota</taxon>
        <taxon>Bacilli</taxon>
        <taxon>Bacillales</taxon>
        <taxon>Sporolactobacillaceae</taxon>
        <taxon>Sporolactobacillus</taxon>
    </lineage>
</organism>
<name>A0A4Z0GQN8_9BACL</name>
<feature type="transmembrane region" description="Helical" evidence="1">
    <location>
        <begin position="12"/>
        <end position="37"/>
    </location>
</feature>
<dbReference type="OrthoDB" id="1909107at2"/>